<dbReference type="AlphaFoldDB" id="A0A4V1J5B4"/>
<name>A0A4V1J5B4_9FUNG</name>
<dbReference type="FunFam" id="3.40.50.150:FF:000149">
    <property type="entry name" value="Protein arginine N-methyltransferase"/>
    <property type="match status" value="1"/>
</dbReference>
<dbReference type="InterPro" id="IPR035248">
    <property type="entry name" value="PRMT5_C"/>
</dbReference>
<feature type="binding site" evidence="6">
    <location>
        <begin position="302"/>
        <end position="303"/>
    </location>
    <ligand>
        <name>S-adenosyl-L-methionine</name>
        <dbReference type="ChEBI" id="CHEBI:59789"/>
    </ligand>
</feature>
<evidence type="ECO:0000256" key="5">
    <source>
        <dbReference type="PIRSR" id="PIRSR015894-1"/>
    </source>
</evidence>
<dbReference type="PANTHER" id="PTHR10738">
    <property type="entry name" value="PROTEIN ARGININE N-METHYLTRANSFERASE 5"/>
    <property type="match status" value="1"/>
</dbReference>
<dbReference type="InterPro" id="IPR035247">
    <property type="entry name" value="PRMT5_TIM"/>
</dbReference>
<feature type="domain" description="PRMT5 arginine-N-methyltransferase" evidence="9">
    <location>
        <begin position="266"/>
        <end position="440"/>
    </location>
</feature>
<keyword evidence="3 4" id="KW-0949">S-adenosyl-L-methionine</keyword>
<feature type="binding site" evidence="6">
    <location>
        <position position="293"/>
    </location>
    <ligand>
        <name>S-adenosyl-L-methionine</name>
        <dbReference type="ChEBI" id="CHEBI:59789"/>
    </ligand>
</feature>
<dbReference type="InterPro" id="IPR007857">
    <property type="entry name" value="Arg_MeTrfase_PRMT5"/>
</dbReference>
<evidence type="ECO:0000256" key="7">
    <source>
        <dbReference type="PIRSR" id="PIRSR015894-3"/>
    </source>
</evidence>
<evidence type="ECO:0000256" key="3">
    <source>
        <dbReference type="ARBA" id="ARBA00022691"/>
    </source>
</evidence>
<dbReference type="PIRSF" id="PIRSF015894">
    <property type="entry name" value="Skb1_MeTrfase"/>
    <property type="match status" value="1"/>
</dbReference>
<dbReference type="EMBL" id="ML002364">
    <property type="protein sequence ID" value="RKP38469.1"/>
    <property type="molecule type" value="Genomic_DNA"/>
</dbReference>
<evidence type="ECO:0000256" key="6">
    <source>
        <dbReference type="PIRSR" id="PIRSR015894-2"/>
    </source>
</evidence>
<feature type="binding site" evidence="6">
    <location>
        <begin position="395"/>
        <end position="396"/>
    </location>
    <ligand>
        <name>S-adenosyl-L-methionine</name>
        <dbReference type="ChEBI" id="CHEBI:59789"/>
    </ligand>
</feature>
<feature type="compositionally biased region" description="Low complexity" evidence="8">
    <location>
        <begin position="1"/>
        <end position="29"/>
    </location>
</feature>
<dbReference type="Pfam" id="PF17285">
    <property type="entry name" value="PRMT5_TIM"/>
    <property type="match status" value="1"/>
</dbReference>
<dbReference type="Gene3D" id="3.20.20.150">
    <property type="entry name" value="Divalent-metal-dependent TIM barrel enzymes"/>
    <property type="match status" value="1"/>
</dbReference>
<keyword evidence="13" id="KW-1185">Reference proteome</keyword>
<evidence type="ECO:0000313" key="12">
    <source>
        <dbReference type="EMBL" id="RKP38469.1"/>
    </source>
</evidence>
<dbReference type="SUPFAM" id="SSF53335">
    <property type="entry name" value="S-adenosyl-L-methionine-dependent methyltransferases"/>
    <property type="match status" value="1"/>
</dbReference>
<proteinExistence type="inferred from homology"/>
<protein>
    <recommendedName>
        <fullName evidence="4">Protein arginine N-methyltransferase</fullName>
    </recommendedName>
</protein>
<evidence type="ECO:0000259" key="10">
    <source>
        <dbReference type="Pfam" id="PF17285"/>
    </source>
</evidence>
<feature type="region of interest" description="Disordered" evidence="8">
    <location>
        <begin position="1"/>
        <end position="31"/>
    </location>
</feature>
<keyword evidence="2 4" id="KW-0808">Transferase</keyword>
<evidence type="ECO:0000256" key="8">
    <source>
        <dbReference type="SAM" id="MobiDB-lite"/>
    </source>
</evidence>
<dbReference type="GO" id="GO:0006355">
    <property type="term" value="P:regulation of DNA-templated transcription"/>
    <property type="evidence" value="ECO:0007669"/>
    <property type="project" value="TreeGrafter"/>
</dbReference>
<feature type="domain" description="PRMT5 oligomerisation" evidence="11">
    <location>
        <begin position="443"/>
        <end position="647"/>
    </location>
</feature>
<dbReference type="InterPro" id="IPR029063">
    <property type="entry name" value="SAM-dependent_MTases_sf"/>
</dbReference>
<dbReference type="STRING" id="215637.A0A4V1J5B4"/>
<feature type="compositionally biased region" description="Polar residues" evidence="8">
    <location>
        <begin position="608"/>
        <end position="619"/>
    </location>
</feature>
<evidence type="ECO:0000259" key="11">
    <source>
        <dbReference type="Pfam" id="PF17286"/>
    </source>
</evidence>
<evidence type="ECO:0000256" key="1">
    <source>
        <dbReference type="ARBA" id="ARBA00022603"/>
    </source>
</evidence>
<reference evidence="13" key="1">
    <citation type="journal article" date="2018" name="Nat. Microbiol.">
        <title>Leveraging single-cell genomics to expand the fungal tree of life.</title>
        <authorList>
            <person name="Ahrendt S.R."/>
            <person name="Quandt C.A."/>
            <person name="Ciobanu D."/>
            <person name="Clum A."/>
            <person name="Salamov A."/>
            <person name="Andreopoulos B."/>
            <person name="Cheng J.F."/>
            <person name="Woyke T."/>
            <person name="Pelin A."/>
            <person name="Henrissat B."/>
            <person name="Reynolds N.K."/>
            <person name="Benny G.L."/>
            <person name="Smith M.E."/>
            <person name="James T.Y."/>
            <person name="Grigoriev I.V."/>
        </authorList>
    </citation>
    <scope>NUCLEOTIDE SEQUENCE [LARGE SCALE GENOMIC DNA]</scope>
    <source>
        <strain evidence="13">RSA 468</strain>
    </source>
</reference>
<sequence>MQKALAEASETTTTTTTTASEADPSATPSLAPEERDRLFQAPFDVTDLYIRTAESCERLVGLSAAWTHLDAESSAERYLAEKVLEKELSWAAHIGVSAIILPELALHSDRFINYARLICRAIHEFSFLQIWLRVAVGGGGGPSSSSGSDPQKAWKNWTTLKQMCGHSARLQVTLILGADLPNGALLNQWFAEPLKCVVVPTSTFTTNSKGYPVLSKAHQHLVRRLLNFTHYFVIEETAAEGPTGLTGHHQKFLRYLAAENPEMSTLEKFAAGYKDYLQSPLQPLMDHLESATYATFEQDPVKYQQYERAIYEALLDRFPPADCSNTVPAEEARNCVIFVVGAGRGPLVDRSLAAADQARRRVKIYALEKNPNAYVTLQRKQSTTWKERVTVVFGDMRYWQPPERADILVSELLGSFGDNELSPECLDGAQRLLKPEGISIPSSYSSYLAPLSSSKLYNQVAALNGIAHFQTPFVVLFDAVDCLYPPQQVWQFHHPNPTVPSDATALARIDNHHNTRYSVNHFQSTNSALVHGLAGYFDAVLYKNVTLSIHPDSHTPGMFSWFPIYFPLKTPILVPEGAVIETHLWRLTSASKVWYEWCLTTEVATTVTNDDTQEDGQSADSDHTPTKPHTNVFSTTIHNLNGSSYWIGL</sequence>
<dbReference type="PANTHER" id="PTHR10738:SF0">
    <property type="entry name" value="PROTEIN ARGININE N-METHYLTRANSFERASE 5"/>
    <property type="match status" value="1"/>
</dbReference>
<keyword evidence="1 4" id="KW-0489">Methyltransferase</keyword>
<dbReference type="PROSITE" id="PS51678">
    <property type="entry name" value="SAM_MT_PRMT"/>
    <property type="match status" value="1"/>
</dbReference>
<dbReference type="Pfam" id="PF05185">
    <property type="entry name" value="PRMT5"/>
    <property type="match status" value="1"/>
</dbReference>
<dbReference type="GO" id="GO:0005829">
    <property type="term" value="C:cytosol"/>
    <property type="evidence" value="ECO:0007669"/>
    <property type="project" value="TreeGrafter"/>
</dbReference>
<dbReference type="Proteomes" id="UP000268162">
    <property type="component" value="Unassembled WGS sequence"/>
</dbReference>
<dbReference type="GO" id="GO:0032259">
    <property type="term" value="P:methylation"/>
    <property type="evidence" value="ECO:0007669"/>
    <property type="project" value="UniProtKB-KW"/>
</dbReference>
<evidence type="ECO:0000259" key="9">
    <source>
        <dbReference type="Pfam" id="PF05185"/>
    </source>
</evidence>
<feature type="region of interest" description="Disordered" evidence="8">
    <location>
        <begin position="608"/>
        <end position="632"/>
    </location>
</feature>
<evidence type="ECO:0000256" key="2">
    <source>
        <dbReference type="ARBA" id="ARBA00022679"/>
    </source>
</evidence>
<accession>A0A4V1J5B4</accession>
<evidence type="ECO:0000256" key="4">
    <source>
        <dbReference type="PIRNR" id="PIRNR015894"/>
    </source>
</evidence>
<dbReference type="CDD" id="cd02440">
    <property type="entry name" value="AdoMet_MTases"/>
    <property type="match status" value="1"/>
</dbReference>
<dbReference type="InterPro" id="IPR035075">
    <property type="entry name" value="PRMT5"/>
</dbReference>
<feature type="active site" description="Proton donor/acceptor" evidence="5">
    <location>
        <position position="411"/>
    </location>
</feature>
<dbReference type="InterPro" id="IPR025799">
    <property type="entry name" value="Arg_MeTrfase"/>
</dbReference>
<dbReference type="Gene3D" id="3.40.50.150">
    <property type="entry name" value="Vaccinia Virus protein VP39"/>
    <property type="match status" value="1"/>
</dbReference>
<comment type="similarity">
    <text evidence="4">Belongs to the class I-like SAM-binding methyltransferase superfamily.</text>
</comment>
<feature type="active site" description="Proton donor/acceptor" evidence="5">
    <location>
        <position position="420"/>
    </location>
</feature>
<gene>
    <name evidence="12" type="ORF">BJ085DRAFT_23327</name>
</gene>
<feature type="binding site" evidence="6">
    <location>
        <position position="368"/>
    </location>
    <ligand>
        <name>S-adenosyl-L-methionine</name>
        <dbReference type="ChEBI" id="CHEBI:59789"/>
    </ligand>
</feature>
<dbReference type="Pfam" id="PF17286">
    <property type="entry name" value="PRMT5_C"/>
    <property type="match status" value="1"/>
</dbReference>
<dbReference type="GO" id="GO:0005634">
    <property type="term" value="C:nucleus"/>
    <property type="evidence" value="ECO:0007669"/>
    <property type="project" value="TreeGrafter"/>
</dbReference>
<dbReference type="Gene3D" id="2.70.160.11">
    <property type="entry name" value="Hnrnp arginine n-methyltransferase1"/>
    <property type="match status" value="1"/>
</dbReference>
<dbReference type="GO" id="GO:0016274">
    <property type="term" value="F:protein-arginine N-methyltransferase activity"/>
    <property type="evidence" value="ECO:0007669"/>
    <property type="project" value="InterPro"/>
</dbReference>
<organism evidence="12 13">
    <name type="scientific">Dimargaris cristalligena</name>
    <dbReference type="NCBI Taxonomy" id="215637"/>
    <lineage>
        <taxon>Eukaryota</taxon>
        <taxon>Fungi</taxon>
        <taxon>Fungi incertae sedis</taxon>
        <taxon>Zoopagomycota</taxon>
        <taxon>Kickxellomycotina</taxon>
        <taxon>Dimargaritomycetes</taxon>
        <taxon>Dimargaritales</taxon>
        <taxon>Dimargaritaceae</taxon>
        <taxon>Dimargaris</taxon>
    </lineage>
</organism>
<feature type="site" description="Critical for specifying symmetric addition of methyl groups" evidence="7">
    <location>
        <position position="296"/>
    </location>
</feature>
<feature type="domain" description="PRMT5 TIM barrel" evidence="10">
    <location>
        <begin position="34"/>
        <end position="256"/>
    </location>
</feature>
<evidence type="ECO:0000313" key="13">
    <source>
        <dbReference type="Proteomes" id="UP000268162"/>
    </source>
</evidence>